<dbReference type="Pfam" id="PF10910">
    <property type="entry name" value="Phage_gene29"/>
    <property type="match status" value="1"/>
</dbReference>
<gene>
    <name evidence="1" type="primary">28</name>
    <name evidence="1" type="ORF">PBI_PHANTASTIC_28</name>
</gene>
<name>A0A023W683_9CAUD</name>
<organism evidence="1 2">
    <name type="scientific">Mycobacterium phage Phantastic</name>
    <dbReference type="NCBI Taxonomy" id="1486426"/>
    <lineage>
        <taxon>Viruses</taxon>
        <taxon>Duplodnaviria</taxon>
        <taxon>Heunggongvirae</taxon>
        <taxon>Uroviricota</taxon>
        <taxon>Caudoviricetes</taxon>
        <taxon>Veracruzvirus</taxon>
        <taxon>Veracruzvirus phantastic</taxon>
    </lineage>
</organism>
<evidence type="ECO:0000313" key="2">
    <source>
        <dbReference type="Proteomes" id="UP000024443"/>
    </source>
</evidence>
<accession>A0A023W683</accession>
<reference evidence="1 2" key="1">
    <citation type="submission" date="2014-02" db="EMBL/GenBank/DDBJ databases">
        <authorList>
            <person name="Meadows H.N."/>
            <person name="Fisher J.N.B."/>
            <person name="Gardner A.V."/>
            <person name="Merrill B.D."/>
            <person name="Hartmann K.A."/>
            <person name="Bailey M.E."/>
            <person name="Beckstead A.P."/>
            <person name="Deus L.M."/>
            <person name="Earl A.S."/>
            <person name="Easter R.A."/>
            <person name="Gibby P.D."/>
            <person name="Graves K.A."/>
            <person name="Ayer P.A."/>
            <person name="Heiner M.E."/>
            <person name="Herring J.A."/>
            <person name="Jaen A.D."/>
            <person name="Liu J.E."/>
            <person name="Manci A.M."/>
            <person name="Nielsen D.A."/>
            <person name="Paz H.C."/>
            <person name="Sabin N.R."/>
            <person name="Solomon M.B."/>
            <person name="Sutter R.A."/>
            <person name="Wake B.N."/>
            <person name="Willyerd H.J."/>
            <person name="Zimmerman L.J."/>
            <person name="Breakwell D.P."/>
            <person name="Burnett S.H."/>
            <person name="Grose J.H."/>
            <person name="Bradley K.W."/>
            <person name="Clarke D.Q."/>
            <person name="Lewis M.F."/>
            <person name="Barker L.P."/>
            <person name="Bailey C."/>
            <person name="Asai D.J."/>
            <person name="Garber M.L."/>
            <person name="Bowman C.A."/>
            <person name="Russell D.A."/>
            <person name="Pope W.H."/>
            <person name="Jacobs-Sera D."/>
            <person name="Hendrix R.W."/>
            <person name="Hatfull G.F."/>
        </authorList>
    </citation>
    <scope>NUCLEOTIDE SEQUENCE [LARGE SCALE GENOMIC DNA]</scope>
</reference>
<protein>
    <submittedName>
        <fullName evidence="1">Minor tail protein</fullName>
    </submittedName>
</protein>
<dbReference type="InterPro" id="IPR021226">
    <property type="entry name" value="Phage_gene29"/>
</dbReference>
<dbReference type="GeneID" id="19488217"/>
<dbReference type="EMBL" id="KJ510415">
    <property type="protein sequence ID" value="AHY27091.1"/>
    <property type="molecule type" value="Genomic_DNA"/>
</dbReference>
<dbReference type="RefSeq" id="YP_009032513.1">
    <property type="nucleotide sequence ID" value="NC_024148.1"/>
</dbReference>
<evidence type="ECO:0000313" key="1">
    <source>
        <dbReference type="EMBL" id="AHY27091.1"/>
    </source>
</evidence>
<dbReference type="Proteomes" id="UP000024443">
    <property type="component" value="Segment"/>
</dbReference>
<keyword evidence="2" id="KW-1185">Reference proteome</keyword>
<proteinExistence type="predicted"/>
<sequence length="160" mass="18663">MFGRGPLTLKGTPMIKPQEEVDWRKPEEHFAWALRNMPTFAGVGAVTHPGFLKTWSKHLWDCGFAHRDYLESLADENGNIHVSKLPKQRIRWQAPFRGARSNYNNAARWVSMDTPAPKPMKLPDVRQLTQQENEFMLRQYRELGMINDYIPQRDTAQELN</sequence>
<dbReference type="KEGG" id="vg:19488217"/>
<dbReference type="OrthoDB" id="10891at10239"/>